<dbReference type="EMBL" id="JAOQJZ010000011">
    <property type="protein sequence ID" value="MCU6706401.1"/>
    <property type="molecule type" value="Genomic_DNA"/>
</dbReference>
<comment type="caution">
    <text evidence="2">The sequence shown here is derived from an EMBL/GenBank/DDBJ whole genome shotgun (WGS) entry which is preliminary data.</text>
</comment>
<evidence type="ECO:0000313" key="3">
    <source>
        <dbReference type="Proteomes" id="UP001208131"/>
    </source>
</evidence>
<keyword evidence="1" id="KW-1133">Transmembrane helix</keyword>
<sequence>MAEHKVIEKADSEEEKKKRKLLVIKIIPVAVLAFILIAVSLAWFTIDKALDLDSFGMKSVDSPFELKTVGSANVLKAEILDSNDYSKVSDGSNITSDENNKIYWLLDEESGMTNGINPGSHGKLTFYVVPNQSGEMEIQFKLSITGYAENKNEDAVSYEKVTEEEVTRFMNGHIMFFEKYDENNHTYSDFLHDETFTRTFKDCKVNVPQEVNVYWVWPNTLGQILMKSTDENLTEKNVLFDDDSKERLDFAEYIKGNLSLFLSGDADKEQNKKVIENILNGDKYSTAQLSSLSSMYNDADEKIGTKVQYILVELNV</sequence>
<evidence type="ECO:0000313" key="2">
    <source>
        <dbReference type="EMBL" id="MCU6706401.1"/>
    </source>
</evidence>
<keyword evidence="3" id="KW-1185">Reference proteome</keyword>
<dbReference type="AlphaFoldDB" id="A0AAE3IJJ0"/>
<dbReference type="RefSeq" id="WP_267301541.1">
    <property type="nucleotide sequence ID" value="NZ_JAOQJZ010000011.1"/>
</dbReference>
<evidence type="ECO:0000256" key="1">
    <source>
        <dbReference type="SAM" id="Phobius"/>
    </source>
</evidence>
<name>A0AAE3IJJ0_9FIRM</name>
<accession>A0AAE3IJJ0</accession>
<dbReference type="Proteomes" id="UP001208131">
    <property type="component" value="Unassembled WGS sequence"/>
</dbReference>
<gene>
    <name evidence="2" type="ORF">OCV57_10775</name>
</gene>
<keyword evidence="1" id="KW-0472">Membrane</keyword>
<keyword evidence="1" id="KW-0812">Transmembrane</keyword>
<organism evidence="2 3">
    <name type="scientific">Hominimerdicola aceti</name>
    <dbReference type="NCBI Taxonomy" id="2981726"/>
    <lineage>
        <taxon>Bacteria</taxon>
        <taxon>Bacillati</taxon>
        <taxon>Bacillota</taxon>
        <taxon>Clostridia</taxon>
        <taxon>Eubacteriales</taxon>
        <taxon>Oscillospiraceae</taxon>
        <taxon>Hominimerdicola</taxon>
    </lineage>
</organism>
<proteinExistence type="predicted"/>
<protein>
    <submittedName>
        <fullName evidence="2">Uncharacterized protein</fullName>
    </submittedName>
</protein>
<feature type="transmembrane region" description="Helical" evidence="1">
    <location>
        <begin position="21"/>
        <end position="44"/>
    </location>
</feature>
<reference evidence="2 3" key="1">
    <citation type="journal article" date="2021" name="ISME Commun">
        <title>Automated analysis of genomic sequences facilitates high-throughput and comprehensive description of bacteria.</title>
        <authorList>
            <person name="Hitch T.C.A."/>
        </authorList>
    </citation>
    <scope>NUCLEOTIDE SEQUENCE [LARGE SCALE GENOMIC DNA]</scope>
    <source>
        <strain evidence="2 3">Sanger_31</strain>
    </source>
</reference>